<keyword evidence="2" id="KW-0597">Phosphoprotein</keyword>
<evidence type="ECO:0000313" key="4">
    <source>
        <dbReference type="EMBL" id="MFD1373384.1"/>
    </source>
</evidence>
<evidence type="ECO:0000256" key="3">
    <source>
        <dbReference type="SAM" id="Phobius"/>
    </source>
</evidence>
<dbReference type="PANTHER" id="PTHR44845">
    <property type="entry name" value="CARRIER DOMAIN-CONTAINING PROTEIN"/>
    <property type="match status" value="1"/>
</dbReference>
<keyword evidence="5" id="KW-1185">Reference proteome</keyword>
<dbReference type="InterPro" id="IPR045851">
    <property type="entry name" value="AMP-bd_C_sf"/>
</dbReference>
<evidence type="ECO:0000313" key="5">
    <source>
        <dbReference type="Proteomes" id="UP001597183"/>
    </source>
</evidence>
<keyword evidence="3" id="KW-0812">Transmembrane</keyword>
<organism evidence="4 5">
    <name type="scientific">Actinoplanes sichuanensis</name>
    <dbReference type="NCBI Taxonomy" id="512349"/>
    <lineage>
        <taxon>Bacteria</taxon>
        <taxon>Bacillati</taxon>
        <taxon>Actinomycetota</taxon>
        <taxon>Actinomycetes</taxon>
        <taxon>Micromonosporales</taxon>
        <taxon>Micromonosporaceae</taxon>
        <taxon>Actinoplanes</taxon>
    </lineage>
</organism>
<keyword evidence="1" id="KW-0596">Phosphopantetheine</keyword>
<feature type="transmembrane region" description="Helical" evidence="3">
    <location>
        <begin position="144"/>
        <end position="166"/>
    </location>
</feature>
<feature type="transmembrane region" description="Helical" evidence="3">
    <location>
        <begin position="216"/>
        <end position="237"/>
    </location>
</feature>
<feature type="transmembrane region" description="Helical" evidence="3">
    <location>
        <begin position="178"/>
        <end position="196"/>
    </location>
</feature>
<evidence type="ECO:0000256" key="2">
    <source>
        <dbReference type="ARBA" id="ARBA00022553"/>
    </source>
</evidence>
<reference evidence="5" key="1">
    <citation type="journal article" date="2019" name="Int. J. Syst. Evol. Microbiol.">
        <title>The Global Catalogue of Microorganisms (GCM) 10K type strain sequencing project: providing services to taxonomists for standard genome sequencing and annotation.</title>
        <authorList>
            <consortium name="The Broad Institute Genomics Platform"/>
            <consortium name="The Broad Institute Genome Sequencing Center for Infectious Disease"/>
            <person name="Wu L."/>
            <person name="Ma J."/>
        </authorList>
    </citation>
    <scope>NUCLEOTIDE SEQUENCE [LARGE SCALE GENOMIC DNA]</scope>
    <source>
        <strain evidence="5">CCM 7526</strain>
    </source>
</reference>
<comment type="caution">
    <text evidence="4">The sequence shown here is derived from an EMBL/GenBank/DDBJ whole genome shotgun (WGS) entry which is preliminary data.</text>
</comment>
<dbReference type="PANTHER" id="PTHR44845:SF6">
    <property type="entry name" value="BETA-ALANINE-ACTIVATING ENZYME"/>
    <property type="match status" value="1"/>
</dbReference>
<gene>
    <name evidence="4" type="ORF">ACFQ5G_49330</name>
</gene>
<evidence type="ECO:0008006" key="6">
    <source>
        <dbReference type="Google" id="ProtNLM"/>
    </source>
</evidence>
<evidence type="ECO:0000256" key="1">
    <source>
        <dbReference type="ARBA" id="ARBA00022450"/>
    </source>
</evidence>
<feature type="transmembrane region" description="Helical" evidence="3">
    <location>
        <begin position="105"/>
        <end position="124"/>
    </location>
</feature>
<dbReference type="Gene3D" id="3.30.300.30">
    <property type="match status" value="1"/>
</dbReference>
<protein>
    <recommendedName>
        <fullName evidence="6">AMP-binding enzyme C-terminal domain-containing protein</fullName>
    </recommendedName>
</protein>
<accession>A0ABW4ARI2</accession>
<keyword evidence="3" id="KW-1133">Transmembrane helix</keyword>
<keyword evidence="3" id="KW-0472">Membrane</keyword>
<dbReference type="EMBL" id="JBHTMK010000066">
    <property type="protein sequence ID" value="MFD1373384.1"/>
    <property type="molecule type" value="Genomic_DNA"/>
</dbReference>
<name>A0ABW4ARI2_9ACTN</name>
<dbReference type="Proteomes" id="UP001597183">
    <property type="component" value="Unassembled WGS sequence"/>
</dbReference>
<proteinExistence type="predicted"/>
<dbReference type="RefSeq" id="WP_317795871.1">
    <property type="nucleotide sequence ID" value="NZ_AP028461.1"/>
</dbReference>
<dbReference type="SUPFAM" id="SSF56801">
    <property type="entry name" value="Acetyl-CoA synthetase-like"/>
    <property type="match status" value="1"/>
</dbReference>
<sequence>MEHHEIEAVLEEHPQVRRSAVVVTATERSGSTMIAYVEGDDLQPARIRAYLLAAGLPAESVPQLVVPLPVLPLSVSGEVDRSGLPLPPLPVAAVGKSAAGDVHPWFLLAAVVMLTVTLVAPATLTDVLWPGSTDLTYVPSPWSWLFRGLYLAEWLSFSFGLVFLLVGRASVARLAGGPWWTTAVHLSLGWLLVAWWPQDNFYRLADKFDWPRQAALVYGFNITLMLAAATLAVFVLFGRRRD</sequence>